<accession>T0D7D3</accession>
<reference evidence="2" key="1">
    <citation type="journal article" date="2022" name="G3 (Bethesda)">
        <title>Unveiling the complete genome sequence of Alicyclobacillus acidoterrestris DSM 3922T, a taint-producing strain.</title>
        <authorList>
            <person name="Leonardo I.C."/>
            <person name="Barreto Crespo M.T."/>
            <person name="Gaspar F.B."/>
        </authorList>
    </citation>
    <scope>NUCLEOTIDE SEQUENCE [LARGE SCALE GENOMIC DNA]</scope>
    <source>
        <strain evidence="2">DSM 3922</strain>
    </source>
</reference>
<dbReference type="RefSeq" id="WP_021296294.1">
    <property type="nucleotide sequence ID" value="NZ_AURB01000126.1"/>
</dbReference>
<dbReference type="KEGG" id="aaco:K1I37_16780"/>
<name>T0D7D3_ALIAG</name>
<evidence type="ECO:0000313" key="1">
    <source>
        <dbReference type="EMBL" id="UNO48309.1"/>
    </source>
</evidence>
<dbReference type="EMBL" id="CP080467">
    <property type="protein sequence ID" value="UNO48309.1"/>
    <property type="molecule type" value="Genomic_DNA"/>
</dbReference>
<proteinExistence type="predicted"/>
<dbReference type="Proteomes" id="UP000829401">
    <property type="component" value="Chromosome"/>
</dbReference>
<dbReference type="STRING" id="1356854.N007_06265"/>
<dbReference type="OrthoDB" id="2377217at2"/>
<keyword evidence="2" id="KW-1185">Reference proteome</keyword>
<sequence>MARLRLPGDTPAERAQQLIDAVQQGLANSNANLSASASGSITVGGTNILQSLENLLANLLGGSTGGNPAEPASIRQVLLNNLNRNVVISTAFEPVTGTIIAVERDYVVVVETTSNLVLIPIAQIGSVTPA</sequence>
<dbReference type="Pfam" id="PF10842">
    <property type="entry name" value="DUF2642"/>
    <property type="match status" value="1"/>
</dbReference>
<dbReference type="InterPro" id="IPR020139">
    <property type="entry name" value="DUF2642"/>
</dbReference>
<accession>A0A9E7CQQ4</accession>
<gene>
    <name evidence="1" type="ORF">K1I37_16780</name>
</gene>
<organism evidence="1 2">
    <name type="scientific">Alicyclobacillus acidoterrestris (strain ATCC 49025 / DSM 3922 / CIP 106132 / NCIMB 13137 / GD3B)</name>
    <dbReference type="NCBI Taxonomy" id="1356854"/>
    <lineage>
        <taxon>Bacteria</taxon>
        <taxon>Bacillati</taxon>
        <taxon>Bacillota</taxon>
        <taxon>Bacilli</taxon>
        <taxon>Bacillales</taxon>
        <taxon>Alicyclobacillaceae</taxon>
        <taxon>Alicyclobacillus</taxon>
    </lineage>
</organism>
<evidence type="ECO:0000313" key="2">
    <source>
        <dbReference type="Proteomes" id="UP000829401"/>
    </source>
</evidence>
<dbReference type="AlphaFoldDB" id="T0D7D3"/>
<protein>
    <submittedName>
        <fullName evidence="1">YuzF family protein</fullName>
    </submittedName>
</protein>